<organism evidence="3 4">
    <name type="scientific">Trema orientale</name>
    <name type="common">Charcoal tree</name>
    <name type="synonym">Celtis orientalis</name>
    <dbReference type="NCBI Taxonomy" id="63057"/>
    <lineage>
        <taxon>Eukaryota</taxon>
        <taxon>Viridiplantae</taxon>
        <taxon>Streptophyta</taxon>
        <taxon>Embryophyta</taxon>
        <taxon>Tracheophyta</taxon>
        <taxon>Spermatophyta</taxon>
        <taxon>Magnoliopsida</taxon>
        <taxon>eudicotyledons</taxon>
        <taxon>Gunneridae</taxon>
        <taxon>Pentapetalae</taxon>
        <taxon>rosids</taxon>
        <taxon>fabids</taxon>
        <taxon>Rosales</taxon>
        <taxon>Cannabaceae</taxon>
        <taxon>Trema</taxon>
    </lineage>
</organism>
<dbReference type="SMART" id="SM00886">
    <property type="entry name" value="Dabb"/>
    <property type="match status" value="2"/>
</dbReference>
<evidence type="ECO:0000259" key="2">
    <source>
        <dbReference type="PROSITE" id="PS51502"/>
    </source>
</evidence>
<dbReference type="InterPro" id="IPR013097">
    <property type="entry name" value="Dabb"/>
</dbReference>
<evidence type="ECO:0000256" key="1">
    <source>
        <dbReference type="ARBA" id="ARBA00011738"/>
    </source>
</evidence>
<dbReference type="InterPro" id="IPR011008">
    <property type="entry name" value="Dimeric_a/b-barrel"/>
</dbReference>
<dbReference type="EMBL" id="JXTC01000212">
    <property type="protein sequence ID" value="PON81634.1"/>
    <property type="molecule type" value="Genomic_DNA"/>
</dbReference>
<evidence type="ECO:0000313" key="4">
    <source>
        <dbReference type="Proteomes" id="UP000237000"/>
    </source>
</evidence>
<protein>
    <submittedName>
        <fullName evidence="3">Transcription regulator AsnC-type</fullName>
    </submittedName>
</protein>
<dbReference type="InterPro" id="IPR044662">
    <property type="entry name" value="HS1/DABB1-like"/>
</dbReference>
<dbReference type="SUPFAM" id="SSF54909">
    <property type="entry name" value="Dimeric alpha+beta barrel"/>
    <property type="match status" value="2"/>
</dbReference>
<dbReference type="Pfam" id="PF07876">
    <property type="entry name" value="Dabb"/>
    <property type="match status" value="2"/>
</dbReference>
<feature type="domain" description="Stress-response A/B barrel" evidence="2">
    <location>
        <begin position="55"/>
        <end position="149"/>
    </location>
</feature>
<dbReference type="PANTHER" id="PTHR33178:SF3">
    <property type="entry name" value="STRESS-RESPONSE A_B BARREL DOMAIN-CONTAINING PROTEIN UP3"/>
    <property type="match status" value="1"/>
</dbReference>
<feature type="domain" description="Stress-response A/B barrel" evidence="2">
    <location>
        <begin position="165"/>
        <end position="259"/>
    </location>
</feature>
<dbReference type="PROSITE" id="PS51502">
    <property type="entry name" value="S_R_A_B_BARREL"/>
    <property type="match status" value="2"/>
</dbReference>
<reference evidence="4" key="1">
    <citation type="submission" date="2016-06" db="EMBL/GenBank/DDBJ databases">
        <title>Parallel loss of symbiosis genes in relatives of nitrogen-fixing non-legume Parasponia.</title>
        <authorList>
            <person name="Van Velzen R."/>
            <person name="Holmer R."/>
            <person name="Bu F."/>
            <person name="Rutten L."/>
            <person name="Van Zeijl A."/>
            <person name="Liu W."/>
            <person name="Santuari L."/>
            <person name="Cao Q."/>
            <person name="Sharma T."/>
            <person name="Shen D."/>
            <person name="Roswanjaya Y."/>
            <person name="Wardhani T."/>
            <person name="Kalhor M.S."/>
            <person name="Jansen J."/>
            <person name="Van den Hoogen J."/>
            <person name="Gungor B."/>
            <person name="Hartog M."/>
            <person name="Hontelez J."/>
            <person name="Verver J."/>
            <person name="Yang W.-C."/>
            <person name="Schijlen E."/>
            <person name="Repin R."/>
            <person name="Schilthuizen M."/>
            <person name="Schranz E."/>
            <person name="Heidstra R."/>
            <person name="Miyata K."/>
            <person name="Fedorova E."/>
            <person name="Kohlen W."/>
            <person name="Bisseling T."/>
            <person name="Smit S."/>
            <person name="Geurts R."/>
        </authorList>
    </citation>
    <scope>NUCLEOTIDE SEQUENCE [LARGE SCALE GENOMIC DNA]</scope>
    <source>
        <strain evidence="4">cv. RG33-2</strain>
    </source>
</reference>
<dbReference type="InParanoid" id="A0A2P5E807"/>
<accession>A0A2P5E807</accession>
<dbReference type="OrthoDB" id="42919at2759"/>
<dbReference type="STRING" id="63057.A0A2P5E807"/>
<dbReference type="PANTHER" id="PTHR33178">
    <property type="match status" value="1"/>
</dbReference>
<name>A0A2P5E807_TREOI</name>
<comment type="caution">
    <text evidence="3">The sequence shown here is derived from an EMBL/GenBank/DDBJ whole genome shotgun (WGS) entry which is preliminary data.</text>
</comment>
<evidence type="ECO:0000313" key="3">
    <source>
        <dbReference type="EMBL" id="PON81634.1"/>
    </source>
</evidence>
<keyword evidence="4" id="KW-1185">Reference proteome</keyword>
<dbReference type="AlphaFoldDB" id="A0A2P5E807"/>
<dbReference type="FunCoup" id="A0A2P5E807">
    <property type="interactions" value="1054"/>
</dbReference>
<gene>
    <name evidence="3" type="ORF">TorRG33x02_225880</name>
</gene>
<dbReference type="Proteomes" id="UP000237000">
    <property type="component" value="Unassembled WGS sequence"/>
</dbReference>
<dbReference type="Gene3D" id="3.30.70.100">
    <property type="match status" value="2"/>
</dbReference>
<sequence>MNMCLRLRASTALPARFSLPFSAPKHLLNPKPKSSLSFIPNSRTFSTKITMAQTVEHIVLFKVRDDTDPSKVNAMVNGLNGLKSLDQVLHLSAGPLLRNRSSSLNFTHLLHSRYSSKDDLNAYSQHPSHVSVVKESVLPICEDIMAVDWVADDLEGPVSPSPGSALRVTFLKLKENLGEETKSEILGVIKGIKDSFGQINQLTFGENFSPGRAKGYSIASLAVIPSPSELEALDSNEELVNLQKEKVREYLESVVVVDYLVSSPQSASLLHLDGILSLEAEAADGLCCMILLPRYR</sequence>
<comment type="subunit">
    <text evidence="1">Homodimer.</text>
</comment>
<proteinExistence type="predicted"/>